<sequence length="364" mass="40206">MAILTHRQSRFSEASMNSTTSTIRPPPERFWNDFGTTVLSHTTSHTSHPSRPAAPRTTTTHSLPVTQAESAGFFGRMSRAAVSLFGWGGRKRVGGKSGSGNAGNLGREVDLSEERKREAERAYKEAKERGLLPRPRVYVRPGMQGREGFASPRPITPAKEELARQHSTLRKRLSSLETRFEDARRKLDTSLSSSAPVTVAYMTTPLVRKVVGTEASSSPVLSSSPVPSKRKRGQDEDIGIDCQIDVEEKENSMFTMDSSPPHKPTQSNQPDIPHVARSTSRKRPRKSKSRTLRAVTRTQHDNTQISVQPKVGVRVVPDGERVPPVPVIPRGVRGKRARVTEVEVDVRMEGVEDDGFGGYGHEVF</sequence>
<protein>
    <submittedName>
        <fullName evidence="3">Uncharacterized protein</fullName>
    </submittedName>
</protein>
<feature type="coiled-coil region" evidence="1">
    <location>
        <begin position="159"/>
        <end position="186"/>
    </location>
</feature>
<evidence type="ECO:0000256" key="2">
    <source>
        <dbReference type="SAM" id="MobiDB-lite"/>
    </source>
</evidence>
<organism evidence="3 4">
    <name type="scientific">Sporormia fimetaria CBS 119925</name>
    <dbReference type="NCBI Taxonomy" id="1340428"/>
    <lineage>
        <taxon>Eukaryota</taxon>
        <taxon>Fungi</taxon>
        <taxon>Dikarya</taxon>
        <taxon>Ascomycota</taxon>
        <taxon>Pezizomycotina</taxon>
        <taxon>Dothideomycetes</taxon>
        <taxon>Pleosporomycetidae</taxon>
        <taxon>Pleosporales</taxon>
        <taxon>Sporormiaceae</taxon>
        <taxon>Sporormia</taxon>
    </lineage>
</organism>
<feature type="region of interest" description="Disordered" evidence="2">
    <location>
        <begin position="213"/>
        <end position="294"/>
    </location>
</feature>
<feature type="compositionally biased region" description="Basic and acidic residues" evidence="2">
    <location>
        <begin position="107"/>
        <end position="116"/>
    </location>
</feature>
<feature type="region of interest" description="Disordered" evidence="2">
    <location>
        <begin position="89"/>
        <end position="116"/>
    </location>
</feature>
<gene>
    <name evidence="3" type="ORF">M011DRAFT_482373</name>
</gene>
<feature type="compositionally biased region" description="Polar residues" evidence="2">
    <location>
        <begin position="11"/>
        <end position="23"/>
    </location>
</feature>
<name>A0A6A6UW23_9PLEO</name>
<keyword evidence="1" id="KW-0175">Coiled coil</keyword>
<dbReference type="AlphaFoldDB" id="A0A6A6UW23"/>
<feature type="compositionally biased region" description="Basic residues" evidence="2">
    <location>
        <begin position="279"/>
        <end position="291"/>
    </location>
</feature>
<accession>A0A6A6UW23</accession>
<feature type="compositionally biased region" description="Acidic residues" evidence="2">
    <location>
        <begin position="236"/>
        <end position="248"/>
    </location>
</feature>
<feature type="compositionally biased region" description="Polar residues" evidence="2">
    <location>
        <begin position="252"/>
        <end position="270"/>
    </location>
</feature>
<dbReference type="OrthoDB" id="5226996at2759"/>
<feature type="compositionally biased region" description="Low complexity" evidence="2">
    <location>
        <begin position="40"/>
        <end position="62"/>
    </location>
</feature>
<proteinExistence type="predicted"/>
<dbReference type="EMBL" id="MU006639">
    <property type="protein sequence ID" value="KAF2741644.1"/>
    <property type="molecule type" value="Genomic_DNA"/>
</dbReference>
<feature type="compositionally biased region" description="Low complexity" evidence="2">
    <location>
        <begin position="216"/>
        <end position="227"/>
    </location>
</feature>
<dbReference type="Proteomes" id="UP000799440">
    <property type="component" value="Unassembled WGS sequence"/>
</dbReference>
<feature type="region of interest" description="Disordered" evidence="2">
    <location>
        <begin position="1"/>
        <end position="64"/>
    </location>
</feature>
<evidence type="ECO:0000256" key="1">
    <source>
        <dbReference type="SAM" id="Coils"/>
    </source>
</evidence>
<reference evidence="3" key="1">
    <citation type="journal article" date="2020" name="Stud. Mycol.">
        <title>101 Dothideomycetes genomes: a test case for predicting lifestyles and emergence of pathogens.</title>
        <authorList>
            <person name="Haridas S."/>
            <person name="Albert R."/>
            <person name="Binder M."/>
            <person name="Bloem J."/>
            <person name="Labutti K."/>
            <person name="Salamov A."/>
            <person name="Andreopoulos B."/>
            <person name="Baker S."/>
            <person name="Barry K."/>
            <person name="Bills G."/>
            <person name="Bluhm B."/>
            <person name="Cannon C."/>
            <person name="Castanera R."/>
            <person name="Culley D."/>
            <person name="Daum C."/>
            <person name="Ezra D."/>
            <person name="Gonzalez J."/>
            <person name="Henrissat B."/>
            <person name="Kuo A."/>
            <person name="Liang C."/>
            <person name="Lipzen A."/>
            <person name="Lutzoni F."/>
            <person name="Magnuson J."/>
            <person name="Mondo S."/>
            <person name="Nolan M."/>
            <person name="Ohm R."/>
            <person name="Pangilinan J."/>
            <person name="Park H.-J."/>
            <person name="Ramirez L."/>
            <person name="Alfaro M."/>
            <person name="Sun H."/>
            <person name="Tritt A."/>
            <person name="Yoshinaga Y."/>
            <person name="Zwiers L.-H."/>
            <person name="Turgeon B."/>
            <person name="Goodwin S."/>
            <person name="Spatafora J."/>
            <person name="Crous P."/>
            <person name="Grigoriev I."/>
        </authorList>
    </citation>
    <scope>NUCLEOTIDE SEQUENCE</scope>
    <source>
        <strain evidence="3">CBS 119925</strain>
    </source>
</reference>
<evidence type="ECO:0000313" key="4">
    <source>
        <dbReference type="Proteomes" id="UP000799440"/>
    </source>
</evidence>
<keyword evidence="4" id="KW-1185">Reference proteome</keyword>
<evidence type="ECO:0000313" key="3">
    <source>
        <dbReference type="EMBL" id="KAF2741644.1"/>
    </source>
</evidence>